<dbReference type="AlphaFoldDB" id="A0A381NG36"/>
<dbReference type="InterPro" id="IPR012338">
    <property type="entry name" value="Beta-lactam/transpept-like"/>
</dbReference>
<sequence length="516" mass="56273">MSFLSQVRLSILILAAIPSVMYAQVPIDVSVRVDEIFAPWTSVSSPGCAVGVALDGLTVLERAYGMADLEHGILNKPETIFEGGSVSKQFTAAAIMLLALDGQLSLGDDIREYVPEVPNYGPTITLRHLMTHTSGLRDWGSVAGISGWGREQRSHTHEHVLDIVSRQSAANFDPGHEYSYSNTGYNLLAIVVDRLAGMSFADFSKERIFEPLGMNSTQWRDDYRRLVPGRSSAYAARPGGNWVINRPIEHVHGNGGILTTVGDLMIWNEALTDGRLGGPEFVRMMHDERGRLSNGAEIIYAGGLQHGTMGGVRSVTHTGSTAGYRAFLGRYPDHKLSVAMLCNASNVSTGGTGSSVARAFLGDAVTETIPPEPASVSTMVLERYVGLYRDPVTGNTRTLRLTDGELRDGNTTLIPLSENHFQAGAADRIYRFQLNQGQRPQFKIEAWQYTNQVFEPVEAWSPSPDDLVSFEGTYTSYDAETTFLVEVTDGVLTLSQRPGRTRMLTPIYSNAFSAGG</sequence>
<dbReference type="EMBL" id="UINC01000335">
    <property type="protein sequence ID" value="SUZ53552.1"/>
    <property type="molecule type" value="Genomic_DNA"/>
</dbReference>
<dbReference type="PANTHER" id="PTHR46825:SF9">
    <property type="entry name" value="BETA-LACTAMASE-RELATED DOMAIN-CONTAINING PROTEIN"/>
    <property type="match status" value="1"/>
</dbReference>
<feature type="non-terminal residue" evidence="2">
    <location>
        <position position="516"/>
    </location>
</feature>
<feature type="domain" description="Beta-lactamase-related" evidence="1">
    <location>
        <begin position="44"/>
        <end position="346"/>
    </location>
</feature>
<evidence type="ECO:0000259" key="1">
    <source>
        <dbReference type="Pfam" id="PF00144"/>
    </source>
</evidence>
<dbReference type="InterPro" id="IPR001466">
    <property type="entry name" value="Beta-lactam-related"/>
</dbReference>
<accession>A0A381NG36</accession>
<name>A0A381NG36_9ZZZZ</name>
<reference evidence="2" key="1">
    <citation type="submission" date="2018-05" db="EMBL/GenBank/DDBJ databases">
        <authorList>
            <person name="Lanie J.A."/>
            <person name="Ng W.-L."/>
            <person name="Kazmierczak K.M."/>
            <person name="Andrzejewski T.M."/>
            <person name="Davidsen T.M."/>
            <person name="Wayne K.J."/>
            <person name="Tettelin H."/>
            <person name="Glass J.I."/>
            <person name="Rusch D."/>
            <person name="Podicherti R."/>
            <person name="Tsui H.-C.T."/>
            <person name="Winkler M.E."/>
        </authorList>
    </citation>
    <scope>NUCLEOTIDE SEQUENCE</scope>
</reference>
<dbReference type="SUPFAM" id="SSF56601">
    <property type="entry name" value="beta-lactamase/transpeptidase-like"/>
    <property type="match status" value="1"/>
</dbReference>
<proteinExistence type="predicted"/>
<dbReference type="Pfam" id="PF00144">
    <property type="entry name" value="Beta-lactamase"/>
    <property type="match status" value="1"/>
</dbReference>
<dbReference type="InterPro" id="IPR050491">
    <property type="entry name" value="AmpC-like"/>
</dbReference>
<dbReference type="PANTHER" id="PTHR46825">
    <property type="entry name" value="D-ALANYL-D-ALANINE-CARBOXYPEPTIDASE/ENDOPEPTIDASE AMPH"/>
    <property type="match status" value="1"/>
</dbReference>
<protein>
    <recommendedName>
        <fullName evidence="1">Beta-lactamase-related domain-containing protein</fullName>
    </recommendedName>
</protein>
<organism evidence="2">
    <name type="scientific">marine metagenome</name>
    <dbReference type="NCBI Taxonomy" id="408172"/>
    <lineage>
        <taxon>unclassified sequences</taxon>
        <taxon>metagenomes</taxon>
        <taxon>ecological metagenomes</taxon>
    </lineage>
</organism>
<evidence type="ECO:0000313" key="2">
    <source>
        <dbReference type="EMBL" id="SUZ53552.1"/>
    </source>
</evidence>
<dbReference type="Gene3D" id="3.40.710.10">
    <property type="entry name" value="DD-peptidase/beta-lactamase superfamily"/>
    <property type="match status" value="1"/>
</dbReference>
<gene>
    <name evidence="2" type="ORF">METZ01_LOCUS6406</name>
</gene>